<reference evidence="2 3" key="1">
    <citation type="journal article" date="2021" name="Mar. Drugs">
        <title>Genome Reduction and Secondary Metabolism of the Marine Sponge-Associated Cyanobacterium Leptothoe.</title>
        <authorList>
            <person name="Konstantinou D."/>
            <person name="Popin R.V."/>
            <person name="Fewer D.P."/>
            <person name="Sivonen K."/>
            <person name="Gkelis S."/>
        </authorList>
    </citation>
    <scope>NUCLEOTIDE SEQUENCE [LARGE SCALE GENOMIC DNA]</scope>
    <source>
        <strain evidence="2 3">TAU-MAC 1615</strain>
    </source>
</reference>
<dbReference type="SUPFAM" id="SSF51735">
    <property type="entry name" value="NAD(P)-binding Rossmann-fold domains"/>
    <property type="match status" value="1"/>
</dbReference>
<gene>
    <name evidence="2" type="ORF">IXB28_11545</name>
</gene>
<organism evidence="2 3">
    <name type="scientific">Leptothoe kymatousa TAU-MAC 1615</name>
    <dbReference type="NCBI Taxonomy" id="2364775"/>
    <lineage>
        <taxon>Bacteria</taxon>
        <taxon>Bacillati</taxon>
        <taxon>Cyanobacteriota</taxon>
        <taxon>Cyanophyceae</taxon>
        <taxon>Nodosilineales</taxon>
        <taxon>Cymatolegaceae</taxon>
        <taxon>Leptothoe</taxon>
        <taxon>Leptothoe kymatousa</taxon>
    </lineage>
</organism>
<protein>
    <submittedName>
        <fullName evidence="2">NAD-dependent epimerase/dehydratase family protein</fullName>
    </submittedName>
</protein>
<keyword evidence="3" id="KW-1185">Reference proteome</keyword>
<comment type="caution">
    <text evidence="2">The sequence shown here is derived from an EMBL/GenBank/DDBJ whole genome shotgun (WGS) entry which is preliminary data.</text>
</comment>
<dbReference type="EMBL" id="JADOER010000010">
    <property type="protein sequence ID" value="MBT9312843.1"/>
    <property type="molecule type" value="Genomic_DNA"/>
</dbReference>
<dbReference type="InterPro" id="IPR036291">
    <property type="entry name" value="NAD(P)-bd_dom_sf"/>
</dbReference>
<dbReference type="Proteomes" id="UP001196661">
    <property type="component" value="Unassembled WGS sequence"/>
</dbReference>
<evidence type="ECO:0000259" key="1">
    <source>
        <dbReference type="Pfam" id="PF01370"/>
    </source>
</evidence>
<evidence type="ECO:0000313" key="3">
    <source>
        <dbReference type="Proteomes" id="UP001196661"/>
    </source>
</evidence>
<sequence length="338" mass="37377">MKAFVTGSTGLLGSNLTKLLLEQGFEVTALTRELTKASKLLGEHPHLKIVQGDLQEVEGFTQHLKGCDVLFHTASYFRESFEYGDHWGKLKAINVDATIHLLEAAEKAGVSKAIYVSSACGCVGIIRGGAPSNESTPFQEFNYKNPYFKSKLMAEEAISNFIKTHELPVVLILPAGMLGPNDAGPTEMGRFVLSYLKGQAPLIPSGGFPIVDARDVAMAMLSAVYSGQPNERYLVTGGYYSVGEIMRNLAEASGQPAPSQKLPRFAVRMWAFLHNLMGRLQGKKPFLHGDMVRVMLSRQWFDASKAAQNLKTTYRPFKDTIKDTVQWYQQNGYTRQDT</sequence>
<dbReference type="PANTHER" id="PTHR48079">
    <property type="entry name" value="PROTEIN YEEZ"/>
    <property type="match status" value="1"/>
</dbReference>
<dbReference type="Gene3D" id="3.40.50.720">
    <property type="entry name" value="NAD(P)-binding Rossmann-like Domain"/>
    <property type="match status" value="1"/>
</dbReference>
<dbReference type="Pfam" id="PF01370">
    <property type="entry name" value="Epimerase"/>
    <property type="match status" value="1"/>
</dbReference>
<dbReference type="RefSeq" id="WP_215618747.1">
    <property type="nucleotide sequence ID" value="NZ_JADOER010000010.1"/>
</dbReference>
<proteinExistence type="predicted"/>
<feature type="domain" description="NAD-dependent epimerase/dehydratase" evidence="1">
    <location>
        <begin position="4"/>
        <end position="234"/>
    </location>
</feature>
<evidence type="ECO:0000313" key="2">
    <source>
        <dbReference type="EMBL" id="MBT9312843.1"/>
    </source>
</evidence>
<dbReference type="InterPro" id="IPR001509">
    <property type="entry name" value="Epimerase_deHydtase"/>
</dbReference>
<dbReference type="InterPro" id="IPR051783">
    <property type="entry name" value="NAD(P)-dependent_oxidoreduct"/>
</dbReference>
<dbReference type="PANTHER" id="PTHR48079:SF6">
    <property type="entry name" value="NAD(P)-BINDING DOMAIN-CONTAINING PROTEIN-RELATED"/>
    <property type="match status" value="1"/>
</dbReference>
<name>A0ABS5Y4S9_9CYAN</name>
<accession>A0ABS5Y4S9</accession>